<dbReference type="InterPro" id="IPR036059">
    <property type="entry name" value="TldD/PmbA_sf"/>
</dbReference>
<feature type="compositionally biased region" description="Gly residues" evidence="2">
    <location>
        <begin position="326"/>
        <end position="335"/>
    </location>
</feature>
<dbReference type="GO" id="GO:0008237">
    <property type="term" value="F:metallopeptidase activity"/>
    <property type="evidence" value="ECO:0007669"/>
    <property type="project" value="InterPro"/>
</dbReference>
<dbReference type="AlphaFoldDB" id="A0A235BP58"/>
<dbReference type="InterPro" id="IPR047657">
    <property type="entry name" value="PmbA"/>
</dbReference>
<dbReference type="InterPro" id="IPR002510">
    <property type="entry name" value="Metalloprtase-TldD/E_N"/>
</dbReference>
<sequence>MLDICEFALSRAKLLGADEVEIYAESNRTIRITIQNNSIDLARSDVNEGIGIRAFKRCGLGYASCNSLLEKDVVIAVDGATSLASAAPRDPGNYLPAPKKVEKLNIFDPGSETFSIENGIEFAVRLLESARKDERVSIESGGFNAVIKKRAIVTSKCTEEKESSNYFVYYLMGMAREGDIVSSFDVEFDATRWLKEIDVEKIGGSLADKVLASLGAEKGESFKGSILLSPDAVNSLVIRPLIFALNANNMQKGMSRFTGKLGSSVASGIFTLIDDGTLEGGIGTEGFDREGMPHSRLSLIENGILSSFMYNAYTANRERRDTTGHARGGTRGVPGIGPTNMIIPPGDKAKDDIIGEIKKGVVVTRFSGFPNPISGDFSGVVKGGFLVENGRVTKPLLGTLISGNVYKGLKNVSAISKETKKLANLVLPYIRIENVSVTSR</sequence>
<feature type="region of interest" description="Disordered" evidence="2">
    <location>
        <begin position="319"/>
        <end position="341"/>
    </location>
</feature>
<evidence type="ECO:0000259" key="4">
    <source>
        <dbReference type="Pfam" id="PF19289"/>
    </source>
</evidence>
<evidence type="ECO:0008006" key="7">
    <source>
        <dbReference type="Google" id="ProtNLM"/>
    </source>
</evidence>
<dbReference type="SUPFAM" id="SSF111283">
    <property type="entry name" value="Putative modulator of DNA gyrase, PmbA/TldD"/>
    <property type="match status" value="1"/>
</dbReference>
<dbReference type="Gene3D" id="3.30.2290.10">
    <property type="entry name" value="PmbA/TldD superfamily"/>
    <property type="match status" value="1"/>
</dbReference>
<dbReference type="PANTHER" id="PTHR43421">
    <property type="entry name" value="METALLOPROTEASE PMBA"/>
    <property type="match status" value="1"/>
</dbReference>
<evidence type="ECO:0000313" key="5">
    <source>
        <dbReference type="EMBL" id="OYD14004.1"/>
    </source>
</evidence>
<dbReference type="Proteomes" id="UP000215215">
    <property type="component" value="Unassembled WGS sequence"/>
</dbReference>
<dbReference type="InterPro" id="IPR045569">
    <property type="entry name" value="Metalloprtase-TldD/E_C"/>
</dbReference>
<dbReference type="Pfam" id="PF19289">
    <property type="entry name" value="PmbA_TldD_3rd"/>
    <property type="match status" value="1"/>
</dbReference>
<proteinExistence type="inferred from homology"/>
<dbReference type="Pfam" id="PF01523">
    <property type="entry name" value="PmbA_TldD_1st"/>
    <property type="match status" value="1"/>
</dbReference>
<gene>
    <name evidence="5" type="ORF">CH333_09345</name>
</gene>
<comment type="caution">
    <text evidence="5">The sequence shown here is derived from an EMBL/GenBank/DDBJ whole genome shotgun (WGS) entry which is preliminary data.</text>
</comment>
<protein>
    <recommendedName>
        <fullName evidence="7">TldD/PmbA family protein</fullName>
    </recommendedName>
</protein>
<comment type="similarity">
    <text evidence="1">Belongs to the peptidase U62 family.</text>
</comment>
<evidence type="ECO:0000256" key="1">
    <source>
        <dbReference type="ARBA" id="ARBA00005836"/>
    </source>
</evidence>
<dbReference type="InterPro" id="IPR035068">
    <property type="entry name" value="TldD/PmbA_N"/>
</dbReference>
<feature type="domain" description="Metalloprotease TldD/E N-terminal" evidence="3">
    <location>
        <begin position="20"/>
        <end position="84"/>
    </location>
</feature>
<feature type="domain" description="Metalloprotease TldD/E C-terminal" evidence="4">
    <location>
        <begin position="225"/>
        <end position="438"/>
    </location>
</feature>
<dbReference type="GO" id="GO:0005829">
    <property type="term" value="C:cytosol"/>
    <property type="evidence" value="ECO:0007669"/>
    <property type="project" value="TreeGrafter"/>
</dbReference>
<dbReference type="PANTHER" id="PTHR43421:SF1">
    <property type="entry name" value="METALLOPROTEASE PMBA"/>
    <property type="match status" value="1"/>
</dbReference>
<reference evidence="5 6" key="1">
    <citation type="submission" date="2017-07" db="EMBL/GenBank/DDBJ databases">
        <title>Recovery of genomes from metagenomes via a dereplication, aggregation, and scoring strategy.</title>
        <authorList>
            <person name="Sieber C.M."/>
            <person name="Probst A.J."/>
            <person name="Sharrar A."/>
            <person name="Thomas B.C."/>
            <person name="Hess M."/>
            <person name="Tringe S.G."/>
            <person name="Banfield J.F."/>
        </authorList>
    </citation>
    <scope>NUCLEOTIDE SEQUENCE [LARGE SCALE GENOMIC DNA]</scope>
    <source>
        <strain evidence="5">JGI_Cruoil_03_44_89</strain>
    </source>
</reference>
<evidence type="ECO:0000259" key="3">
    <source>
        <dbReference type="Pfam" id="PF01523"/>
    </source>
</evidence>
<evidence type="ECO:0000256" key="2">
    <source>
        <dbReference type="SAM" id="MobiDB-lite"/>
    </source>
</evidence>
<name>A0A235BP58_UNCW3</name>
<dbReference type="GO" id="GO:0006508">
    <property type="term" value="P:proteolysis"/>
    <property type="evidence" value="ECO:0007669"/>
    <property type="project" value="InterPro"/>
</dbReference>
<evidence type="ECO:0000313" key="6">
    <source>
        <dbReference type="Proteomes" id="UP000215215"/>
    </source>
</evidence>
<accession>A0A235BP58</accession>
<dbReference type="EMBL" id="NOZQ01000209">
    <property type="protein sequence ID" value="OYD14004.1"/>
    <property type="molecule type" value="Genomic_DNA"/>
</dbReference>
<organism evidence="5 6">
    <name type="scientific">candidate division WOR-3 bacterium JGI_Cruoil_03_44_89</name>
    <dbReference type="NCBI Taxonomy" id="1973748"/>
    <lineage>
        <taxon>Bacteria</taxon>
        <taxon>Bacteria division WOR-3</taxon>
    </lineage>
</organism>